<dbReference type="EMBL" id="RCUX01000001">
    <property type="protein sequence ID" value="RLP77978.1"/>
    <property type="molecule type" value="Genomic_DNA"/>
</dbReference>
<protein>
    <submittedName>
        <fullName evidence="1">Uncharacterized protein</fullName>
    </submittedName>
</protein>
<gene>
    <name evidence="1" type="ORF">D9V32_01205</name>
</gene>
<dbReference type="Proteomes" id="UP000272503">
    <property type="component" value="Unassembled WGS sequence"/>
</dbReference>
<organism evidence="1 2">
    <name type="scientific">Mycetocola tolaasinivorans</name>
    <dbReference type="NCBI Taxonomy" id="76635"/>
    <lineage>
        <taxon>Bacteria</taxon>
        <taxon>Bacillati</taxon>
        <taxon>Actinomycetota</taxon>
        <taxon>Actinomycetes</taxon>
        <taxon>Micrococcales</taxon>
        <taxon>Microbacteriaceae</taxon>
        <taxon>Mycetocola</taxon>
    </lineage>
</organism>
<proteinExistence type="predicted"/>
<dbReference type="RefSeq" id="WP_121647070.1">
    <property type="nucleotide sequence ID" value="NZ_RCUX01000001.1"/>
</dbReference>
<name>A0A3L7AE46_9MICO</name>
<dbReference type="AlphaFoldDB" id="A0A3L7AE46"/>
<comment type="caution">
    <text evidence="1">The sequence shown here is derived from an EMBL/GenBank/DDBJ whole genome shotgun (WGS) entry which is preliminary data.</text>
</comment>
<evidence type="ECO:0000313" key="2">
    <source>
        <dbReference type="Proteomes" id="UP000272503"/>
    </source>
</evidence>
<dbReference type="OrthoDB" id="5076530at2"/>
<sequence length="83" mass="9421">MAHTAGRTETVQTIERFLREAASAHGVYEATVLNGVHHEEWPEWYAEHMAQSLESAQITIVFGDREQGWNDEAVASDEEARHE</sequence>
<reference evidence="1 2" key="1">
    <citation type="submission" date="2018-10" db="EMBL/GenBank/DDBJ databases">
        <authorList>
            <person name="Li J."/>
        </authorList>
    </citation>
    <scope>NUCLEOTIDE SEQUENCE [LARGE SCALE GENOMIC DNA]</scope>
    <source>
        <strain evidence="1 2">IF 016277</strain>
    </source>
</reference>
<evidence type="ECO:0000313" key="1">
    <source>
        <dbReference type="EMBL" id="RLP77978.1"/>
    </source>
</evidence>
<keyword evidence="2" id="KW-1185">Reference proteome</keyword>
<accession>A0A3L7AE46</accession>